<dbReference type="Pfam" id="PF12625">
    <property type="entry name" value="Arabinose_bd"/>
    <property type="match status" value="1"/>
</dbReference>
<dbReference type="InterPro" id="IPR020449">
    <property type="entry name" value="Tscrpt_reg_AraC-type_HTH"/>
</dbReference>
<dbReference type="EMBL" id="CP151767">
    <property type="protein sequence ID" value="WZU69659.2"/>
    <property type="molecule type" value="Genomic_DNA"/>
</dbReference>
<dbReference type="AlphaFoldDB" id="A0AAN0NMA2"/>
<dbReference type="SMART" id="SM00342">
    <property type="entry name" value="HTH_ARAC"/>
    <property type="match status" value="1"/>
</dbReference>
<reference evidence="6" key="1">
    <citation type="submission" date="2024-04" db="EMBL/GenBank/DDBJ databases">
        <title>Phylogenomic analyses of a clade within the roseobacter group suggest taxonomic reassignments of species of the genera Aestuariivita, Citreicella, Loktanella, Nautella, Pelagibaca, Ruegeria, Thalassobius, Thiobacimonas and Tropicibacter, and the proposal o.</title>
        <authorList>
            <person name="Jeon C.O."/>
        </authorList>
    </citation>
    <scope>NUCLEOTIDE SEQUENCE [LARGE SCALE GENOMIC DNA]</scope>
    <source>
        <strain evidence="6">SS1-5</strain>
    </source>
</reference>
<keyword evidence="3" id="KW-0804">Transcription</keyword>
<dbReference type="PROSITE" id="PS01124">
    <property type="entry name" value="HTH_ARAC_FAMILY_2"/>
    <property type="match status" value="1"/>
</dbReference>
<feature type="domain" description="HTH araC/xylS-type" evidence="4">
    <location>
        <begin position="231"/>
        <end position="329"/>
    </location>
</feature>
<evidence type="ECO:0000256" key="2">
    <source>
        <dbReference type="ARBA" id="ARBA00023125"/>
    </source>
</evidence>
<evidence type="ECO:0000256" key="1">
    <source>
        <dbReference type="ARBA" id="ARBA00023015"/>
    </source>
</evidence>
<dbReference type="GO" id="GO:0003700">
    <property type="term" value="F:DNA-binding transcription factor activity"/>
    <property type="evidence" value="ECO:0007669"/>
    <property type="project" value="InterPro"/>
</dbReference>
<dbReference type="PANTHER" id="PTHR47894:SF1">
    <property type="entry name" value="HTH-TYPE TRANSCRIPTIONAL REGULATOR VQSM"/>
    <property type="match status" value="1"/>
</dbReference>
<dbReference type="GO" id="GO:0000976">
    <property type="term" value="F:transcription cis-regulatory region binding"/>
    <property type="evidence" value="ECO:0007669"/>
    <property type="project" value="TreeGrafter"/>
</dbReference>
<proteinExistence type="predicted"/>
<keyword evidence="2" id="KW-0238">DNA-binding</keyword>
<sequence length="333" mass="36907">MDFVTSLFVRKMVAASTLDQAKLLASVGLSADATIDPKAMVAATAYYELLERIAAETDATALPLRTGASMRCDDYGALGLAFKAAPTLRDSYARVARFARLWTNVVEYSSERTDAGTWFNLHRHGPRRLGMRLSNEATLASAIAIGREVSPDGQLRAQEVHLTHAPPPTLQQHRDYFDCPVIFNSDRDGIIFANASLDRPNKLGDQGITQFLITHLEQELAQVTSQSQLQDRIRDLIARSLSEGQPKMDDIARRLGMSSRSLHRRLSDDGVSFQTLAETTRKELAIGMLGDARFSLSEVAFLTGFAEQSSFNRAFKRWLGVTPANFRKERGQV</sequence>
<name>A0AAN0NMA2_9RHOB</name>
<dbReference type="SUPFAM" id="SSF46689">
    <property type="entry name" value="Homeodomain-like"/>
    <property type="match status" value="1"/>
</dbReference>
<evidence type="ECO:0000313" key="5">
    <source>
        <dbReference type="EMBL" id="WZU69659.2"/>
    </source>
</evidence>
<gene>
    <name evidence="5" type="ORF">AABB31_02115</name>
</gene>
<dbReference type="Pfam" id="PF12833">
    <property type="entry name" value="HTH_18"/>
    <property type="match status" value="1"/>
</dbReference>
<evidence type="ECO:0000256" key="3">
    <source>
        <dbReference type="ARBA" id="ARBA00023163"/>
    </source>
</evidence>
<reference evidence="5 6" key="2">
    <citation type="submission" date="2024-08" db="EMBL/GenBank/DDBJ databases">
        <title>Phylogenomic analyses of a clade within the roseobacter group suggest taxonomic reassignments of species of the genera Aestuariivita, Citreicella, Loktanella, Nautella, Pelagibaca, Ruegeria, Thalassobius, Thiobacimonas and Tropicibacter, and the proposal o.</title>
        <authorList>
            <person name="Jeon C.O."/>
        </authorList>
    </citation>
    <scope>NUCLEOTIDE SEQUENCE [LARGE SCALE GENOMIC DNA]</scope>
    <source>
        <strain evidence="5 6">SS1-5</strain>
    </source>
</reference>
<dbReference type="InterPro" id="IPR009057">
    <property type="entry name" value="Homeodomain-like_sf"/>
</dbReference>
<dbReference type="Proteomes" id="UP001470809">
    <property type="component" value="Chromosome"/>
</dbReference>
<dbReference type="PRINTS" id="PR00032">
    <property type="entry name" value="HTHARAC"/>
</dbReference>
<dbReference type="RefSeq" id="WP_373635038.1">
    <property type="nucleotide sequence ID" value="NZ_CP151767.2"/>
</dbReference>
<dbReference type="InterPro" id="IPR032687">
    <property type="entry name" value="AraC-type_N"/>
</dbReference>
<evidence type="ECO:0000259" key="4">
    <source>
        <dbReference type="PROSITE" id="PS01124"/>
    </source>
</evidence>
<dbReference type="Gene3D" id="1.10.10.60">
    <property type="entry name" value="Homeodomain-like"/>
    <property type="match status" value="1"/>
</dbReference>
<dbReference type="PANTHER" id="PTHR47894">
    <property type="entry name" value="HTH-TYPE TRANSCRIPTIONAL REGULATOR GADX"/>
    <property type="match status" value="1"/>
</dbReference>
<accession>A0AAN0NMA2</accession>
<protein>
    <submittedName>
        <fullName evidence="5">AraC family transcriptional regulator</fullName>
    </submittedName>
</protein>
<dbReference type="InterPro" id="IPR018060">
    <property type="entry name" value="HTH_AraC"/>
</dbReference>
<dbReference type="GO" id="GO:0005829">
    <property type="term" value="C:cytosol"/>
    <property type="evidence" value="ECO:0007669"/>
    <property type="project" value="TreeGrafter"/>
</dbReference>
<organism evidence="5 6">
    <name type="scientific">Yoonia rhodophyticola</name>
    <dbReference type="NCBI Taxonomy" id="3137370"/>
    <lineage>
        <taxon>Bacteria</taxon>
        <taxon>Pseudomonadati</taxon>
        <taxon>Pseudomonadota</taxon>
        <taxon>Alphaproteobacteria</taxon>
        <taxon>Rhodobacterales</taxon>
        <taxon>Paracoccaceae</taxon>
        <taxon>Yoonia</taxon>
    </lineage>
</organism>
<evidence type="ECO:0000313" key="6">
    <source>
        <dbReference type="Proteomes" id="UP001470809"/>
    </source>
</evidence>
<keyword evidence="1" id="KW-0805">Transcription regulation</keyword>
<dbReference type="KEGG" id="yrh:AABB31_02115"/>
<keyword evidence="6" id="KW-1185">Reference proteome</keyword>